<keyword evidence="1" id="KW-1133">Transmembrane helix</keyword>
<dbReference type="Proteomes" id="UP000232060">
    <property type="component" value="Unassembled WGS sequence"/>
</dbReference>
<accession>A0A2M8H8D9</accession>
<reference evidence="2 3" key="1">
    <citation type="submission" date="2017-11" db="EMBL/GenBank/DDBJ databases">
        <title>Draft genome sequence of environmental isolate Aeromonas lusitania sp. nov. MDC 2473.</title>
        <authorList>
            <person name="Colston S.M."/>
            <person name="Navarro A."/>
            <person name="Martinez-Murcia A.J."/>
            <person name="Graf J."/>
        </authorList>
    </citation>
    <scope>NUCLEOTIDE SEQUENCE [LARGE SCALE GENOMIC DNA]</scope>
    <source>
        <strain evidence="2 3">MDC 2473</strain>
    </source>
</reference>
<dbReference type="RefSeq" id="WP_100860183.1">
    <property type="nucleotide sequence ID" value="NZ_PGCP01000018.1"/>
</dbReference>
<keyword evidence="1" id="KW-0812">Transmembrane</keyword>
<dbReference type="AlphaFoldDB" id="A0A2M8H8D9"/>
<organism evidence="2 3">
    <name type="scientific">Aeromonas lusitana</name>
    <dbReference type="NCBI Taxonomy" id="931529"/>
    <lineage>
        <taxon>Bacteria</taxon>
        <taxon>Pseudomonadati</taxon>
        <taxon>Pseudomonadota</taxon>
        <taxon>Gammaproteobacteria</taxon>
        <taxon>Aeromonadales</taxon>
        <taxon>Aeromonadaceae</taxon>
        <taxon>Aeromonas</taxon>
    </lineage>
</organism>
<evidence type="ECO:0000313" key="2">
    <source>
        <dbReference type="EMBL" id="PJC92826.1"/>
    </source>
</evidence>
<comment type="caution">
    <text evidence="2">The sequence shown here is derived from an EMBL/GenBank/DDBJ whole genome shotgun (WGS) entry which is preliminary data.</text>
</comment>
<name>A0A2M8H8D9_9GAMM</name>
<protein>
    <submittedName>
        <fullName evidence="2">Uncharacterized protein</fullName>
    </submittedName>
</protein>
<feature type="transmembrane region" description="Helical" evidence="1">
    <location>
        <begin position="29"/>
        <end position="46"/>
    </location>
</feature>
<proteinExistence type="predicted"/>
<evidence type="ECO:0000313" key="3">
    <source>
        <dbReference type="Proteomes" id="UP000232060"/>
    </source>
</evidence>
<keyword evidence="1" id="KW-0472">Membrane</keyword>
<sequence length="129" mass="15024">MLPSAIYEPLPFVYLGGGLSLLGLADRPALLLAGLALYLAGSLIWFRRGHHRRQDKQRQPHQRDWPHWLYECRPFALILLGVLMLRLSTHPVFLIPAFIWCLLGGRQLLQRHLHRFLMARPLSQRFSPR</sequence>
<dbReference type="OrthoDB" id="6227426at2"/>
<keyword evidence="3" id="KW-1185">Reference proteome</keyword>
<dbReference type="EMBL" id="PGCP01000018">
    <property type="protein sequence ID" value="PJC92826.1"/>
    <property type="molecule type" value="Genomic_DNA"/>
</dbReference>
<gene>
    <name evidence="2" type="ORF">CUC44_12065</name>
</gene>
<evidence type="ECO:0000256" key="1">
    <source>
        <dbReference type="SAM" id="Phobius"/>
    </source>
</evidence>